<protein>
    <submittedName>
        <fullName evidence="5">Uncharacterized protein LOC106171268</fullName>
    </submittedName>
</protein>
<dbReference type="PANTHER" id="PTHR47773">
    <property type="entry name" value="SI:DKEY-9I5.2-RELATED"/>
    <property type="match status" value="1"/>
</dbReference>
<dbReference type="RefSeq" id="XP_013407000.1">
    <property type="nucleotide sequence ID" value="XM_013551546.1"/>
</dbReference>
<dbReference type="InterPro" id="IPR013087">
    <property type="entry name" value="Znf_C2H2_type"/>
</dbReference>
<dbReference type="KEGG" id="lak:106171268"/>
<evidence type="ECO:0000313" key="4">
    <source>
        <dbReference type="Proteomes" id="UP000085678"/>
    </source>
</evidence>
<feature type="compositionally biased region" description="Acidic residues" evidence="2">
    <location>
        <begin position="930"/>
        <end position="959"/>
    </location>
</feature>
<evidence type="ECO:0000256" key="2">
    <source>
        <dbReference type="SAM" id="MobiDB-lite"/>
    </source>
</evidence>
<name>A0A1S3J9C1_LINAN</name>
<reference evidence="5" key="1">
    <citation type="submission" date="2025-08" db="UniProtKB">
        <authorList>
            <consortium name="RefSeq"/>
        </authorList>
    </citation>
    <scope>IDENTIFICATION</scope>
    <source>
        <tissue evidence="5">Gonads</tissue>
    </source>
</reference>
<keyword evidence="4" id="KW-1185">Reference proteome</keyword>
<dbReference type="GeneID" id="106171268"/>
<evidence type="ECO:0000259" key="3">
    <source>
        <dbReference type="PROSITE" id="PS50157"/>
    </source>
</evidence>
<keyword evidence="1" id="KW-0862">Zinc</keyword>
<proteinExistence type="predicted"/>
<feature type="domain" description="C2H2-type" evidence="3">
    <location>
        <begin position="40"/>
        <end position="62"/>
    </location>
</feature>
<gene>
    <name evidence="5" type="primary">LOC106171268</name>
</gene>
<accession>A0A1S3J9C1</accession>
<dbReference type="SUPFAM" id="SSF57667">
    <property type="entry name" value="beta-beta-alpha zinc fingers"/>
    <property type="match status" value="1"/>
</dbReference>
<dbReference type="OrthoDB" id="6150720at2759"/>
<feature type="domain" description="C2H2-type" evidence="3">
    <location>
        <begin position="9"/>
        <end position="37"/>
    </location>
</feature>
<dbReference type="PROSITE" id="PS50157">
    <property type="entry name" value="ZINC_FINGER_C2H2_2"/>
    <property type="match status" value="2"/>
</dbReference>
<dbReference type="Proteomes" id="UP000085678">
    <property type="component" value="Unplaced"/>
</dbReference>
<evidence type="ECO:0000256" key="1">
    <source>
        <dbReference type="PROSITE-ProRule" id="PRU00042"/>
    </source>
</evidence>
<dbReference type="Pfam" id="PF20499">
    <property type="entry name" value="DUF6729"/>
    <property type="match status" value="1"/>
</dbReference>
<dbReference type="PROSITE" id="PS00028">
    <property type="entry name" value="ZINC_FINGER_C2H2_1"/>
    <property type="match status" value="2"/>
</dbReference>
<dbReference type="Gene3D" id="3.30.160.60">
    <property type="entry name" value="Classic Zinc Finger"/>
    <property type="match status" value="1"/>
</dbReference>
<dbReference type="Pfam" id="PF00096">
    <property type="entry name" value="zf-C2H2"/>
    <property type="match status" value="2"/>
</dbReference>
<feature type="region of interest" description="Disordered" evidence="2">
    <location>
        <begin position="921"/>
        <end position="960"/>
    </location>
</feature>
<dbReference type="PANTHER" id="PTHR47773:SF1">
    <property type="entry name" value="C2H2-TYPE DOMAIN-CONTAINING PROTEIN"/>
    <property type="match status" value="1"/>
</dbReference>
<evidence type="ECO:0000313" key="5">
    <source>
        <dbReference type="RefSeq" id="XP_013407000.1"/>
    </source>
</evidence>
<dbReference type="InterPro" id="IPR036236">
    <property type="entry name" value="Znf_C2H2_sf"/>
</dbReference>
<feature type="region of interest" description="Disordered" evidence="2">
    <location>
        <begin position="1221"/>
        <end position="1246"/>
    </location>
</feature>
<dbReference type="InterPro" id="IPR046616">
    <property type="entry name" value="DUF6729"/>
</dbReference>
<dbReference type="InParanoid" id="A0A1S3J9C1"/>
<dbReference type="SMART" id="SM00355">
    <property type="entry name" value="ZnF_C2H2"/>
    <property type="match status" value="2"/>
</dbReference>
<keyword evidence="1" id="KW-0479">Metal-binding</keyword>
<sequence length="1366" mass="154682">MEPSSKTQFQCGVCLKYFRFKANLNRHMQLIHNEERAKAYSCPHCSKTFNQKGHLESHARQHLYPSIRMYKPGEAMLQSTPEAKAFRPESALDQLWLDPASAEAKARQLGNDQWRLMLVMTFGKFQGKSYKWLLENDVGWVVWLLAEYCLKGESNMQIKWQKQQLLDLVKEFPAVNIHLERKLQKAKDIEGAERSLMLAKEMEEDPGYVEDSILLTQAEEALQQSQVSTHLTSVKELEITAEFTPDPEAPALEGWQRSWEGSPDPNIKWLKENDEYGLFTAPIPYRSASGEVVYKRVLKKKINFYPPPMPISIKASLPSMYAFFTSPVIFWRPVGVMEAKIPCPNKDCPAPPGSFLSKHGFGSTARQVCGMRSFYTLLTERLVCYPCKNARQQRGENEETQYSFHSYSPRIMMKLSPAVRSLFPAVICGKRAIDKDIAVILSDRLNAVSMTKVHRLVQRQHDQWYMERRGMYQTLLYQGHMDRSSILSYTKKAGSYIPPMAQTPLPSSRVLRRAHLVMEMEKIPEYRASILSTTGEILCIDGTKQILKKVYGDGRGSLQYVTSILNEWGQFLTTVVVASESEECYRRMARGLIERFKRADAPAPRVLYTDNNCCRDGGESFYETLFSDWVEEGMVVRLDIRHWLHRWDSVVIKQSHAKYGVFMSALAGAVLAFNKADLLHLVKAVRAGNEQMYSKYSDTEMIAFVKPHQFKSYVRRVTRGVEATVCAVEAIIDEFKGPAGLDVDGIPLFKSHEAVDIHWARSSQHINCLQDPPGIPLYVTTKTVSINGVDVQKYRCRRGSNALEGLHSHLVNAIPSKRCGIMPFQVYLISFAAQWNHRMESLRVAGGQGRKSSCTDPRQVQLLNQQSEVLFGREHLFEPNFTAPMPFPEVYNNEEEEELLGIEYAYAQSTDFKSASYYVEKVEEEQSREDGDEEGAQTDDEEDEGIVEDEEEQSNDPLDEVNVKYSIFTTSEQVTELSNPVLEDVLMGPSHLHLPGYEEVEHLALQLVELAAEDGKHLVPPTLRNKIITAASNLQDHDKSTTNFVKKYESKWGYTLFGRCLGPDSPQSSAAQKTKFGWMRYAQAAQITEESRLLYLLIKILKNKPPTCYTSSPSRLSSLIKAHYKRIVDRVRDDPMLCSLNLPLPNINAKSISAFLTKEEKKANYVATSLPKVKTHQRVLSEAAIPEADTLPSVLLPPRRPQVQYPVVPFIKGIRPGQKRKLDFNDISPQTEGDVASASSKVKKEDIKPKPVNAPVLIVLPSQPKGPSVICQPGGPPVIKAPLPPLPAKITMPNKSSKPCALCKVPKCGGKRRRYTPSKEKTSKSKQKIFTFCPTTKMSTTAGFEKEVFKDYEDFKSFVDQRLAQL</sequence>
<keyword evidence="1" id="KW-0863">Zinc-finger</keyword>
<dbReference type="GO" id="GO:0008270">
    <property type="term" value="F:zinc ion binding"/>
    <property type="evidence" value="ECO:0007669"/>
    <property type="project" value="UniProtKB-KW"/>
</dbReference>
<organism evidence="4 5">
    <name type="scientific">Lingula anatina</name>
    <name type="common">Brachiopod</name>
    <name type="synonym">Lingula unguis</name>
    <dbReference type="NCBI Taxonomy" id="7574"/>
    <lineage>
        <taxon>Eukaryota</taxon>
        <taxon>Metazoa</taxon>
        <taxon>Spiralia</taxon>
        <taxon>Lophotrochozoa</taxon>
        <taxon>Brachiopoda</taxon>
        <taxon>Linguliformea</taxon>
        <taxon>Lingulata</taxon>
        <taxon>Lingulida</taxon>
        <taxon>Linguloidea</taxon>
        <taxon>Lingulidae</taxon>
        <taxon>Lingula</taxon>
    </lineage>
</organism>